<organism evidence="1 2">
    <name type="scientific">Paenibacillus baekrokdamisoli</name>
    <dbReference type="NCBI Taxonomy" id="1712516"/>
    <lineage>
        <taxon>Bacteria</taxon>
        <taxon>Bacillati</taxon>
        <taxon>Bacillota</taxon>
        <taxon>Bacilli</taxon>
        <taxon>Bacillales</taxon>
        <taxon>Paenibacillaceae</taxon>
        <taxon>Paenibacillus</taxon>
    </lineage>
</organism>
<evidence type="ECO:0000313" key="2">
    <source>
        <dbReference type="Proteomes" id="UP000275368"/>
    </source>
</evidence>
<dbReference type="Proteomes" id="UP000275368">
    <property type="component" value="Chromosome"/>
</dbReference>
<name>A0A3G9IVS5_9BACL</name>
<proteinExistence type="predicted"/>
<protein>
    <submittedName>
        <fullName evidence="1">Uncharacterized protein</fullName>
    </submittedName>
</protein>
<dbReference type="EMBL" id="AP019308">
    <property type="protein sequence ID" value="BBH20235.1"/>
    <property type="molecule type" value="Genomic_DNA"/>
</dbReference>
<keyword evidence="2" id="KW-1185">Reference proteome</keyword>
<accession>A0A3G9IVS5</accession>
<reference evidence="1 2" key="1">
    <citation type="submission" date="2018-11" db="EMBL/GenBank/DDBJ databases">
        <title>Complete genome sequence of Paenibacillus baekrokdamisoli strain KCTC 33723.</title>
        <authorList>
            <person name="Kang S.W."/>
            <person name="Lee K.C."/>
            <person name="Kim K.K."/>
            <person name="Kim J.S."/>
            <person name="Kim D.S."/>
            <person name="Ko S.H."/>
            <person name="Yang S.H."/>
            <person name="Lee J.S."/>
        </authorList>
    </citation>
    <scope>NUCLEOTIDE SEQUENCE [LARGE SCALE GENOMIC DNA]</scope>
    <source>
        <strain evidence="1 2">KCTC 33723</strain>
    </source>
</reference>
<gene>
    <name evidence="1" type="ORF">Back11_15800</name>
</gene>
<evidence type="ECO:0000313" key="1">
    <source>
        <dbReference type="EMBL" id="BBH20235.1"/>
    </source>
</evidence>
<sequence length="64" mass="7276">MKGKSLREHIEVINHAEAIDFLQEGITLSSIDRPRDLNACIARSKKTVFHSTMDATTRLRPEAR</sequence>
<dbReference type="KEGG" id="pbk:Back11_15800"/>
<dbReference type="AlphaFoldDB" id="A0A3G9IVS5"/>